<evidence type="ECO:0000256" key="3">
    <source>
        <dbReference type="ARBA" id="ARBA00022448"/>
    </source>
</evidence>
<dbReference type="InterPro" id="IPR023395">
    <property type="entry name" value="MCP_dom_sf"/>
</dbReference>
<evidence type="ECO:0000256" key="6">
    <source>
        <dbReference type="ARBA" id="ARBA00022989"/>
    </source>
</evidence>
<evidence type="ECO:0000256" key="7">
    <source>
        <dbReference type="ARBA" id="ARBA00023128"/>
    </source>
</evidence>
<dbReference type="OrthoDB" id="193856at2759"/>
<dbReference type="SUPFAM" id="SSF103506">
    <property type="entry name" value="Mitochondrial carrier"/>
    <property type="match status" value="1"/>
</dbReference>
<dbReference type="InterPro" id="IPR050567">
    <property type="entry name" value="Mitochondrial_Carrier"/>
</dbReference>
<comment type="subcellular location">
    <subcellularLocation>
        <location evidence="1">Mitochondrion membrane</location>
        <topology evidence="1">Multi-pass membrane protein</topology>
    </subcellularLocation>
</comment>
<evidence type="ECO:0000256" key="10">
    <source>
        <dbReference type="RuleBase" id="RU000488"/>
    </source>
</evidence>
<sequence length="279" mass="30403">MAEYLVTFAAGASYGLTTVIVGQPLDTIKVRMQGLPSASKLPSYKVAGDLFAKEGIAGLYRGGVPLFFGGSLMRSAQFGVSGATNAWLVEKYGPAEHTFGIFDWQVIVAGAAGGMSRGLIEIPTDYFKTRRQVEQKWNIKQVFDGTGVTLARNTVLYAGFMVYIDLAKQLCRSGHVPAILMTDDKQNLSPFPKGAICANMAWLTVWPADVIKTQRQSGNYATKSTFQLLKDNIKTGRLYRGVLPGLVRSTIANGSSMVVYEYVATTLTKKFDLERTDLA</sequence>
<dbReference type="Pfam" id="PF00153">
    <property type="entry name" value="Mito_carr"/>
    <property type="match status" value="2"/>
</dbReference>
<dbReference type="Proteomes" id="UP000095751">
    <property type="component" value="Unassembled WGS sequence"/>
</dbReference>
<proteinExistence type="inferred from homology"/>
<comment type="similarity">
    <text evidence="2 10">Belongs to the mitochondrial carrier (TC 2.A.29) family.</text>
</comment>
<dbReference type="PROSITE" id="PS50920">
    <property type="entry name" value="SOLCAR"/>
    <property type="match status" value="2"/>
</dbReference>
<keyword evidence="4 9" id="KW-0812">Transmembrane</keyword>
<organism evidence="11 12">
    <name type="scientific">Fragilariopsis cylindrus CCMP1102</name>
    <dbReference type="NCBI Taxonomy" id="635003"/>
    <lineage>
        <taxon>Eukaryota</taxon>
        <taxon>Sar</taxon>
        <taxon>Stramenopiles</taxon>
        <taxon>Ochrophyta</taxon>
        <taxon>Bacillariophyta</taxon>
        <taxon>Bacillariophyceae</taxon>
        <taxon>Bacillariophycidae</taxon>
        <taxon>Bacillariales</taxon>
        <taxon>Bacillariaceae</taxon>
        <taxon>Fragilariopsis</taxon>
    </lineage>
</organism>
<keyword evidence="3 10" id="KW-0813">Transport</keyword>
<evidence type="ECO:0000256" key="8">
    <source>
        <dbReference type="ARBA" id="ARBA00023136"/>
    </source>
</evidence>
<gene>
    <name evidence="11" type="ORF">FRACYDRAFT_236111</name>
</gene>
<evidence type="ECO:0000256" key="1">
    <source>
        <dbReference type="ARBA" id="ARBA00004225"/>
    </source>
</evidence>
<dbReference type="GO" id="GO:0000064">
    <property type="term" value="F:L-ornithine transmembrane transporter activity"/>
    <property type="evidence" value="ECO:0007669"/>
    <property type="project" value="TreeGrafter"/>
</dbReference>
<keyword evidence="5" id="KW-0677">Repeat</keyword>
<feature type="repeat" description="Solcar" evidence="9">
    <location>
        <begin position="2"/>
        <end position="87"/>
    </location>
</feature>
<keyword evidence="8 9" id="KW-0472">Membrane</keyword>
<accession>A0A1E7FPH6</accession>
<evidence type="ECO:0000256" key="4">
    <source>
        <dbReference type="ARBA" id="ARBA00022692"/>
    </source>
</evidence>
<evidence type="ECO:0000256" key="5">
    <source>
        <dbReference type="ARBA" id="ARBA00022737"/>
    </source>
</evidence>
<keyword evidence="12" id="KW-1185">Reference proteome</keyword>
<dbReference type="EMBL" id="KV784355">
    <property type="protein sequence ID" value="OEU20046.1"/>
    <property type="molecule type" value="Genomic_DNA"/>
</dbReference>
<name>A0A1E7FPH6_9STRA</name>
<dbReference type="PANTHER" id="PTHR45624">
    <property type="entry name" value="MITOCHONDRIAL BASIC AMINO ACIDS TRANSPORTER-RELATED"/>
    <property type="match status" value="1"/>
</dbReference>
<evidence type="ECO:0000256" key="2">
    <source>
        <dbReference type="ARBA" id="ARBA00006375"/>
    </source>
</evidence>
<protein>
    <submittedName>
        <fullName evidence="11">Mitochondrial carrier</fullName>
    </submittedName>
</protein>
<dbReference type="AlphaFoldDB" id="A0A1E7FPH6"/>
<evidence type="ECO:0000313" key="12">
    <source>
        <dbReference type="Proteomes" id="UP000095751"/>
    </source>
</evidence>
<evidence type="ECO:0000256" key="9">
    <source>
        <dbReference type="PROSITE-ProRule" id="PRU00282"/>
    </source>
</evidence>
<dbReference type="GO" id="GO:0031966">
    <property type="term" value="C:mitochondrial membrane"/>
    <property type="evidence" value="ECO:0007669"/>
    <property type="project" value="UniProtKB-SubCell"/>
</dbReference>
<dbReference type="KEGG" id="fcy:FRACYDRAFT_236111"/>
<dbReference type="GO" id="GO:1990575">
    <property type="term" value="P:mitochondrial L-ornithine transmembrane transport"/>
    <property type="evidence" value="ECO:0007669"/>
    <property type="project" value="TreeGrafter"/>
</dbReference>
<dbReference type="Gene3D" id="1.50.40.10">
    <property type="entry name" value="Mitochondrial carrier domain"/>
    <property type="match status" value="2"/>
</dbReference>
<reference evidence="11 12" key="1">
    <citation type="submission" date="2016-09" db="EMBL/GenBank/DDBJ databases">
        <title>Extensive genetic diversity and differential bi-allelic expression allows diatom success in the polar Southern Ocean.</title>
        <authorList>
            <consortium name="DOE Joint Genome Institute"/>
            <person name="Mock T."/>
            <person name="Otillar R.P."/>
            <person name="Strauss J."/>
            <person name="Dupont C."/>
            <person name="Frickenhaus S."/>
            <person name="Maumus F."/>
            <person name="Mcmullan M."/>
            <person name="Sanges R."/>
            <person name="Schmutz J."/>
            <person name="Toseland A."/>
            <person name="Valas R."/>
            <person name="Veluchamy A."/>
            <person name="Ward B.J."/>
            <person name="Allen A."/>
            <person name="Barry K."/>
            <person name="Falciatore A."/>
            <person name="Ferrante M."/>
            <person name="Fortunato A.E."/>
            <person name="Gloeckner G."/>
            <person name="Gruber A."/>
            <person name="Hipkin R."/>
            <person name="Janech M."/>
            <person name="Kroth P."/>
            <person name="Leese F."/>
            <person name="Lindquist E."/>
            <person name="Lyon B.R."/>
            <person name="Martin J."/>
            <person name="Mayer C."/>
            <person name="Parker M."/>
            <person name="Quesneville H."/>
            <person name="Raymond J."/>
            <person name="Uhlig C."/>
            <person name="Valentin K.U."/>
            <person name="Worden A.Z."/>
            <person name="Armbrust E.V."/>
            <person name="Bowler C."/>
            <person name="Green B."/>
            <person name="Moulton V."/>
            <person name="Van Oosterhout C."/>
            <person name="Grigoriev I."/>
        </authorList>
    </citation>
    <scope>NUCLEOTIDE SEQUENCE [LARGE SCALE GENOMIC DNA]</scope>
    <source>
        <strain evidence="11 12">CCMP1102</strain>
    </source>
</reference>
<keyword evidence="7" id="KW-0496">Mitochondrion</keyword>
<evidence type="ECO:0000313" key="11">
    <source>
        <dbReference type="EMBL" id="OEU20046.1"/>
    </source>
</evidence>
<feature type="repeat" description="Solcar" evidence="9">
    <location>
        <begin position="185"/>
        <end position="266"/>
    </location>
</feature>
<dbReference type="InterPro" id="IPR018108">
    <property type="entry name" value="MCP_transmembrane"/>
</dbReference>
<keyword evidence="6" id="KW-1133">Transmembrane helix</keyword>
<dbReference type="InParanoid" id="A0A1E7FPH6"/>
<dbReference type="PANTHER" id="PTHR45624:SF58">
    <property type="entry name" value="CARRIER PROTEIN, PUTATIVE-RELATED"/>
    <property type="match status" value="1"/>
</dbReference>